<organism evidence="1">
    <name type="scientific">Streptomyces sp. R44</name>
    <dbReference type="NCBI Taxonomy" id="3238633"/>
    <lineage>
        <taxon>Bacteria</taxon>
        <taxon>Bacillati</taxon>
        <taxon>Actinomycetota</taxon>
        <taxon>Actinomycetes</taxon>
        <taxon>Kitasatosporales</taxon>
        <taxon>Streptomycetaceae</taxon>
        <taxon>Streptomyces</taxon>
    </lineage>
</organism>
<evidence type="ECO:0000313" key="1">
    <source>
        <dbReference type="EMBL" id="XDQ75163.1"/>
    </source>
</evidence>
<dbReference type="EMBL" id="CP163444">
    <property type="protein sequence ID" value="XDQ75163.1"/>
    <property type="molecule type" value="Genomic_DNA"/>
</dbReference>
<protein>
    <submittedName>
        <fullName evidence="1">Uncharacterized protein</fullName>
    </submittedName>
</protein>
<accession>A0AB39T6E1</accession>
<reference evidence="1" key="1">
    <citation type="submission" date="2024-07" db="EMBL/GenBank/DDBJ databases">
        <authorList>
            <person name="Yu S.T."/>
        </authorList>
    </citation>
    <scope>NUCLEOTIDE SEQUENCE</scope>
    <source>
        <strain evidence="1">R44</strain>
    </source>
</reference>
<gene>
    <name evidence="1" type="ORF">AB5J54_33585</name>
</gene>
<name>A0AB39T6E1_9ACTN</name>
<dbReference type="RefSeq" id="WP_369147684.1">
    <property type="nucleotide sequence ID" value="NZ_CP163444.1"/>
</dbReference>
<dbReference type="AlphaFoldDB" id="A0AB39T6E1"/>
<sequence length="61" mass="6531">MDHPDCHGRVADLAGRLQRALSMCRAPAALDAAFAPVMPSVTTARLRLLLTSVHAHFAGQH</sequence>
<proteinExistence type="predicted"/>